<protein>
    <submittedName>
        <fullName evidence="1">2175_t:CDS:1</fullName>
    </submittedName>
</protein>
<sequence>SFSKDIQNSLQKTKNFTEPDYSEGSNSENFIKHSHYKYSAKINHSKKQHLRIR</sequence>
<evidence type="ECO:0000313" key="2">
    <source>
        <dbReference type="Proteomes" id="UP000789702"/>
    </source>
</evidence>
<name>A0ACA9M234_9GLOM</name>
<dbReference type="EMBL" id="CAJVPU010006841">
    <property type="protein sequence ID" value="CAG8565228.1"/>
    <property type="molecule type" value="Genomic_DNA"/>
</dbReference>
<reference evidence="1" key="1">
    <citation type="submission" date="2021-06" db="EMBL/GenBank/DDBJ databases">
        <authorList>
            <person name="Kallberg Y."/>
            <person name="Tangrot J."/>
            <person name="Rosling A."/>
        </authorList>
    </citation>
    <scope>NUCLEOTIDE SEQUENCE</scope>
    <source>
        <strain evidence="1">IL203A</strain>
    </source>
</reference>
<dbReference type="Proteomes" id="UP000789702">
    <property type="component" value="Unassembled WGS sequence"/>
</dbReference>
<proteinExistence type="predicted"/>
<feature type="non-terminal residue" evidence="1">
    <location>
        <position position="1"/>
    </location>
</feature>
<keyword evidence="2" id="KW-1185">Reference proteome</keyword>
<organism evidence="1 2">
    <name type="scientific">Dentiscutata heterogama</name>
    <dbReference type="NCBI Taxonomy" id="1316150"/>
    <lineage>
        <taxon>Eukaryota</taxon>
        <taxon>Fungi</taxon>
        <taxon>Fungi incertae sedis</taxon>
        <taxon>Mucoromycota</taxon>
        <taxon>Glomeromycotina</taxon>
        <taxon>Glomeromycetes</taxon>
        <taxon>Diversisporales</taxon>
        <taxon>Gigasporaceae</taxon>
        <taxon>Dentiscutata</taxon>
    </lineage>
</organism>
<comment type="caution">
    <text evidence="1">The sequence shown here is derived from an EMBL/GenBank/DDBJ whole genome shotgun (WGS) entry which is preliminary data.</text>
</comment>
<accession>A0ACA9M234</accession>
<gene>
    <name evidence="1" type="ORF">DHETER_LOCUS5821</name>
</gene>
<evidence type="ECO:0000313" key="1">
    <source>
        <dbReference type="EMBL" id="CAG8565228.1"/>
    </source>
</evidence>